<evidence type="ECO:0000313" key="3">
    <source>
        <dbReference type="Proteomes" id="UP000004184"/>
    </source>
</evidence>
<accession>D9X568</accession>
<gene>
    <name evidence="2" type="ORF">SSQG_02324</name>
</gene>
<dbReference type="AlphaFoldDB" id="D9X568"/>
<protein>
    <submittedName>
        <fullName evidence="2">Predicted protein</fullName>
    </submittedName>
</protein>
<evidence type="ECO:0000313" key="2">
    <source>
        <dbReference type="EMBL" id="EFL31806.1"/>
    </source>
</evidence>
<keyword evidence="3" id="KW-1185">Reference proteome</keyword>
<name>D9X568_STRVT</name>
<dbReference type="HOGENOM" id="CLU_2959086_0_0_11"/>
<dbReference type="EMBL" id="GG657757">
    <property type="protein sequence ID" value="EFL31806.1"/>
    <property type="molecule type" value="Genomic_DNA"/>
</dbReference>
<sequence>MESRSGDGSVTIALPEAAYRVTTETGDGGVEVSVPRDETSSHVVSAHTGDGKVTVRTVN</sequence>
<organism evidence="2 3">
    <name type="scientific">Streptomyces viridochromogenes (strain DSM 40736 / JCM 4977 / BCRC 1201 / Tue 494)</name>
    <dbReference type="NCBI Taxonomy" id="591159"/>
    <lineage>
        <taxon>Bacteria</taxon>
        <taxon>Bacillati</taxon>
        <taxon>Actinomycetota</taxon>
        <taxon>Actinomycetes</taxon>
        <taxon>Kitasatosporales</taxon>
        <taxon>Streptomycetaceae</taxon>
        <taxon>Streptomyces</taxon>
    </lineage>
</organism>
<dbReference type="STRING" id="591159.SSQG_02324"/>
<proteinExistence type="predicted"/>
<reference evidence="3" key="1">
    <citation type="submission" date="2009-02" db="EMBL/GenBank/DDBJ databases">
        <title>Annotation of Streptomyces viridochromogenes strain DSM 40736.</title>
        <authorList>
            <consortium name="The Broad Institute Genome Sequencing Platform"/>
            <consortium name="Broad Institute Microbial Sequencing Center"/>
            <person name="Fischbach M."/>
            <person name="Godfrey P."/>
            <person name="Ward D."/>
            <person name="Young S."/>
            <person name="Zeng Q."/>
            <person name="Koehrsen M."/>
            <person name="Alvarado L."/>
            <person name="Berlin A.M."/>
            <person name="Bochicchio J."/>
            <person name="Borenstein D."/>
            <person name="Chapman S.B."/>
            <person name="Chen Z."/>
            <person name="Engels R."/>
            <person name="Freedman E."/>
            <person name="Gellesch M."/>
            <person name="Goldberg J."/>
            <person name="Griggs A."/>
            <person name="Gujja S."/>
            <person name="Heilman E.R."/>
            <person name="Heiman D.I."/>
            <person name="Hepburn T.A."/>
            <person name="Howarth C."/>
            <person name="Jen D."/>
            <person name="Larson L."/>
            <person name="Lewis B."/>
            <person name="Mehta T."/>
            <person name="Park D."/>
            <person name="Pearson M."/>
            <person name="Richards J."/>
            <person name="Roberts A."/>
            <person name="Saif S."/>
            <person name="Shea T.D."/>
            <person name="Shenoy N."/>
            <person name="Sisk P."/>
            <person name="Stolte C."/>
            <person name="Sykes S.N."/>
            <person name="Thomson T."/>
            <person name="Walk T."/>
            <person name="White J."/>
            <person name="Yandava C."/>
            <person name="Straight P."/>
            <person name="Clardy J."/>
            <person name="Hung D."/>
            <person name="Kolter R."/>
            <person name="Mekalanos J."/>
            <person name="Walker S."/>
            <person name="Walsh C.T."/>
            <person name="Wieland-Brown L.C."/>
            <person name="Haas B."/>
            <person name="Nusbaum C."/>
            <person name="Birren B."/>
        </authorList>
    </citation>
    <scope>NUCLEOTIDE SEQUENCE [LARGE SCALE GENOMIC DNA]</scope>
    <source>
        <strain evidence="3">DSM 40736 / JCM 4977 / BCRC 1201 / Tue 494</strain>
    </source>
</reference>
<feature type="region of interest" description="Disordered" evidence="1">
    <location>
        <begin position="25"/>
        <end position="50"/>
    </location>
</feature>
<dbReference type="Proteomes" id="UP000004184">
    <property type="component" value="Unassembled WGS sequence"/>
</dbReference>
<evidence type="ECO:0000256" key="1">
    <source>
        <dbReference type="SAM" id="MobiDB-lite"/>
    </source>
</evidence>